<dbReference type="PROSITE" id="PS50043">
    <property type="entry name" value="HTH_LUXR_2"/>
    <property type="match status" value="1"/>
</dbReference>
<name>A0A3S3U7S9_9RHOB</name>
<evidence type="ECO:0000256" key="1">
    <source>
        <dbReference type="ARBA" id="ARBA00023015"/>
    </source>
</evidence>
<protein>
    <recommendedName>
        <fullName evidence="4">HTH luxR-type domain-containing protein</fullName>
    </recommendedName>
</protein>
<accession>A0A3S3U7S9</accession>
<dbReference type="Proteomes" id="UP000287168">
    <property type="component" value="Unassembled WGS sequence"/>
</dbReference>
<dbReference type="InterPro" id="IPR016032">
    <property type="entry name" value="Sig_transdc_resp-reg_C-effctor"/>
</dbReference>
<dbReference type="PRINTS" id="PR00038">
    <property type="entry name" value="HTHLUXR"/>
</dbReference>
<dbReference type="CDD" id="cd06170">
    <property type="entry name" value="LuxR_C_like"/>
    <property type="match status" value="1"/>
</dbReference>
<keyword evidence="6" id="KW-1185">Reference proteome</keyword>
<dbReference type="EMBL" id="SBLC01000067">
    <property type="protein sequence ID" value="RWY36205.1"/>
    <property type="molecule type" value="Genomic_DNA"/>
</dbReference>
<evidence type="ECO:0000256" key="2">
    <source>
        <dbReference type="ARBA" id="ARBA00023125"/>
    </source>
</evidence>
<keyword evidence="1" id="KW-0805">Transcription regulation</keyword>
<dbReference type="SUPFAM" id="SSF48452">
    <property type="entry name" value="TPR-like"/>
    <property type="match status" value="1"/>
</dbReference>
<sequence length="825" mass="89068">MNTPFPFLKATPGLPATPACEAASPVARPRLTGPLLEKPTGLTLLAAPAGCGKSTLLTLLASEAAARNRPVIRLDTACPQRLLSALTDAPKAPPGLWLLNGTAALEEETFAARIAPALLRAATTQRVILAEPRLRSAALREAWLRQDLTVITAADLRFDEAEARALLGPDLSDTALRRLLDLSGGGIAALRHLSPLSDPEAPLPAALSAWYEEEICERLDPATLRLVMDLSLTRRFCPSLLDALPPHPEGPLAGWQGLAPLLREGVLLERLSRGPGEFRLQPAFARHLRERLQSHLPRRAALIQDVLLTWWESRDNRAELARHALNLEDSARAARLLEAAGGITTDMGDGPDIARDLPVCTDLARDLPLLFLSQIYHRSRTGRLAEAELLFEHARRGTNNFTELRGSADRAEVRAWALMLEMVFVSGADRPIPPQLIADLRESFADFLGRHPVVALSIASVLAWAEVEAGDFRSARRTITLGRQLQTQAPLSKSMIFLEIYLARCELATGSLPEALAAAARARALAESQCTPGGYEVVSAEVWHGICLAEAGETTAARALLSRAMQAATGVFGYVSLYAEGWSALARILAETEGPDAARPLLSEARRFACNSELPRLTLCLDRLIALHCGGLLPEGASPLDGATLALDAGRAGEAAKLLDSQSARPADQRELMAALILRIRSELGQRRYSAALNAAEELLPLLSQSANRRLSTEALPWLLSVRSHCHRGGRSLSLHAQAILERLSTDLPTTREAEVAPVSGAGLLSPREGEIIALVAEGLITKEIARRLGISEGTVKSHRKKIHEKLAVTSRSQAILKARELQLI</sequence>
<dbReference type="InterPro" id="IPR036388">
    <property type="entry name" value="WH-like_DNA-bd_sf"/>
</dbReference>
<dbReference type="PANTHER" id="PTHR44688:SF16">
    <property type="entry name" value="DNA-BINDING TRANSCRIPTIONAL ACTIVATOR DEVR_DOSR"/>
    <property type="match status" value="1"/>
</dbReference>
<reference evidence="5 6" key="1">
    <citation type="journal article" date="2015" name="Int. J. Syst. Evol. Microbiol.">
        <title>Gemmobacter intermedius sp. nov., isolated from a white stork (Ciconia ciconia).</title>
        <authorList>
            <person name="Kampfer P."/>
            <person name="Jerzak L."/>
            <person name="Wilharm G."/>
            <person name="Golke J."/>
            <person name="Busse H.J."/>
            <person name="Glaeser S.P."/>
        </authorList>
    </citation>
    <scope>NUCLEOTIDE SEQUENCE [LARGE SCALE GENOMIC DNA]</scope>
    <source>
        <strain evidence="5 6">119/4</strain>
    </source>
</reference>
<dbReference type="SUPFAM" id="SSF52540">
    <property type="entry name" value="P-loop containing nucleoside triphosphate hydrolases"/>
    <property type="match status" value="1"/>
</dbReference>
<dbReference type="Gene3D" id="1.10.10.10">
    <property type="entry name" value="Winged helix-like DNA-binding domain superfamily/Winged helix DNA-binding domain"/>
    <property type="match status" value="1"/>
</dbReference>
<dbReference type="InterPro" id="IPR059106">
    <property type="entry name" value="WHD_MalT"/>
</dbReference>
<dbReference type="RefSeq" id="WP_128490906.1">
    <property type="nucleotide sequence ID" value="NZ_JBHLXB010000145.1"/>
</dbReference>
<dbReference type="Pfam" id="PF25873">
    <property type="entry name" value="WHD_MalT"/>
    <property type="match status" value="1"/>
</dbReference>
<dbReference type="SUPFAM" id="SSF46894">
    <property type="entry name" value="C-terminal effector domain of the bipartite response regulators"/>
    <property type="match status" value="1"/>
</dbReference>
<evidence type="ECO:0000313" key="5">
    <source>
        <dbReference type="EMBL" id="RWY36205.1"/>
    </source>
</evidence>
<dbReference type="Pfam" id="PF00196">
    <property type="entry name" value="GerE"/>
    <property type="match status" value="1"/>
</dbReference>
<dbReference type="AlphaFoldDB" id="A0A3S3U7S9"/>
<dbReference type="GO" id="GO:0003677">
    <property type="term" value="F:DNA binding"/>
    <property type="evidence" value="ECO:0007669"/>
    <property type="project" value="UniProtKB-KW"/>
</dbReference>
<dbReference type="InterPro" id="IPR000792">
    <property type="entry name" value="Tscrpt_reg_LuxR_C"/>
</dbReference>
<dbReference type="GO" id="GO:0006355">
    <property type="term" value="P:regulation of DNA-templated transcription"/>
    <property type="evidence" value="ECO:0007669"/>
    <property type="project" value="InterPro"/>
</dbReference>
<evidence type="ECO:0000256" key="3">
    <source>
        <dbReference type="ARBA" id="ARBA00023163"/>
    </source>
</evidence>
<dbReference type="InterPro" id="IPR027417">
    <property type="entry name" value="P-loop_NTPase"/>
</dbReference>
<keyword evidence="2" id="KW-0238">DNA-binding</keyword>
<gene>
    <name evidence="5" type="ORF">EP867_18345</name>
</gene>
<evidence type="ECO:0000259" key="4">
    <source>
        <dbReference type="PROSITE" id="PS50043"/>
    </source>
</evidence>
<comment type="caution">
    <text evidence="5">The sequence shown here is derived from an EMBL/GenBank/DDBJ whole genome shotgun (WGS) entry which is preliminary data.</text>
</comment>
<evidence type="ECO:0000313" key="6">
    <source>
        <dbReference type="Proteomes" id="UP000287168"/>
    </source>
</evidence>
<organism evidence="5 6">
    <name type="scientific">Falsigemmobacter intermedius</name>
    <dbReference type="NCBI Taxonomy" id="1553448"/>
    <lineage>
        <taxon>Bacteria</taxon>
        <taxon>Pseudomonadati</taxon>
        <taxon>Pseudomonadota</taxon>
        <taxon>Alphaproteobacteria</taxon>
        <taxon>Rhodobacterales</taxon>
        <taxon>Paracoccaceae</taxon>
        <taxon>Falsigemmobacter</taxon>
    </lineage>
</organism>
<proteinExistence type="predicted"/>
<dbReference type="InterPro" id="IPR011990">
    <property type="entry name" value="TPR-like_helical_dom_sf"/>
</dbReference>
<feature type="domain" description="HTH luxR-type" evidence="4">
    <location>
        <begin position="758"/>
        <end position="823"/>
    </location>
</feature>
<dbReference type="PANTHER" id="PTHR44688">
    <property type="entry name" value="DNA-BINDING TRANSCRIPTIONAL ACTIVATOR DEVR_DOSR"/>
    <property type="match status" value="1"/>
</dbReference>
<dbReference type="Gene3D" id="1.25.40.10">
    <property type="entry name" value="Tetratricopeptide repeat domain"/>
    <property type="match status" value="1"/>
</dbReference>
<dbReference type="SMART" id="SM00421">
    <property type="entry name" value="HTH_LUXR"/>
    <property type="match status" value="1"/>
</dbReference>
<dbReference type="OrthoDB" id="343383at2"/>
<keyword evidence="3" id="KW-0804">Transcription</keyword>